<sequence length="128" mass="13690">MARAPIFVFGSNLAGIHGAGAARWAYENRGAEWGVGFGLTGMSFAIPTMNWDIEALSLGEIEKYVRRFLKFARGRPDLSFELTPIGCGLAGYQPAQVAPLFRDAPDNVILPEEFRAALASAGTPSAAD</sequence>
<organism evidence="1 2">
    <name type="scientific">Ancylobacter novellus</name>
    <name type="common">Thiobacillus novellus</name>
    <dbReference type="NCBI Taxonomy" id="921"/>
    <lineage>
        <taxon>Bacteria</taxon>
        <taxon>Pseudomonadati</taxon>
        <taxon>Pseudomonadota</taxon>
        <taxon>Alphaproteobacteria</taxon>
        <taxon>Hyphomicrobiales</taxon>
        <taxon>Xanthobacteraceae</taxon>
        <taxon>Ancylobacter</taxon>
    </lineage>
</organism>
<name>A0A2W5SUW1_ANCNO</name>
<comment type="caution">
    <text evidence="1">The sequence shown here is derived from an EMBL/GenBank/DDBJ whole genome shotgun (WGS) entry which is preliminary data.</text>
</comment>
<evidence type="ECO:0000313" key="2">
    <source>
        <dbReference type="Proteomes" id="UP000248887"/>
    </source>
</evidence>
<dbReference type="EMBL" id="QFQD01000022">
    <property type="protein sequence ID" value="PZQ83223.1"/>
    <property type="molecule type" value="Genomic_DNA"/>
</dbReference>
<gene>
    <name evidence="1" type="ORF">DI549_08905</name>
</gene>
<protein>
    <submittedName>
        <fullName evidence="1">Uncharacterized protein</fullName>
    </submittedName>
</protein>
<dbReference type="Proteomes" id="UP000248887">
    <property type="component" value="Unassembled WGS sequence"/>
</dbReference>
<reference evidence="1 2" key="1">
    <citation type="submission" date="2017-08" db="EMBL/GenBank/DDBJ databases">
        <title>Infants hospitalized years apart are colonized by the same room-sourced microbial strains.</title>
        <authorList>
            <person name="Brooks B."/>
            <person name="Olm M.R."/>
            <person name="Firek B.A."/>
            <person name="Baker R."/>
            <person name="Thomas B.C."/>
            <person name="Morowitz M.J."/>
            <person name="Banfield J.F."/>
        </authorList>
    </citation>
    <scope>NUCLEOTIDE SEQUENCE [LARGE SCALE GENOMIC DNA]</scope>
    <source>
        <strain evidence="1">S2_005_001_R2_27</strain>
    </source>
</reference>
<accession>A0A2W5SUW1</accession>
<evidence type="ECO:0000313" key="1">
    <source>
        <dbReference type="EMBL" id="PZQ83223.1"/>
    </source>
</evidence>
<proteinExistence type="predicted"/>
<dbReference type="AlphaFoldDB" id="A0A2W5SUW1"/>